<comment type="caution">
    <text evidence="1">The sequence shown here is derived from an EMBL/GenBank/DDBJ whole genome shotgun (WGS) entry which is preliminary data.</text>
</comment>
<dbReference type="PANTHER" id="PTHR36191">
    <property type="entry name" value="ENDO/EXONUCLEASE/PHOSPHATASE DOMAIN-CONTAINING PROTEIN-RELATED"/>
    <property type="match status" value="1"/>
</dbReference>
<sequence length="138" mass="15912">MAHLNVASLPKHIDELRLQLTKQSLDILSINETRLDNTINDGLIHLNGYDVLRKDRNRMGGGIAIYFRDNINIKNRNDLVPDSLEALCVEVRKPKSKPILIVSCYRPPNSNHEVLKLNENLIKKLDNEEKEIVILFYQ</sequence>
<feature type="non-terminal residue" evidence="1">
    <location>
        <position position="138"/>
    </location>
</feature>
<gene>
    <name evidence="1" type="ORF">PACLA_8A020055</name>
</gene>
<evidence type="ECO:0000313" key="2">
    <source>
        <dbReference type="Proteomes" id="UP001152795"/>
    </source>
</evidence>
<dbReference type="Gene3D" id="3.60.10.10">
    <property type="entry name" value="Endonuclease/exonuclease/phosphatase"/>
    <property type="match status" value="1"/>
</dbReference>
<dbReference type="OrthoDB" id="10068389at2759"/>
<dbReference type="InterPro" id="IPR036691">
    <property type="entry name" value="Endo/exonu/phosph_ase_sf"/>
</dbReference>
<dbReference type="AlphaFoldDB" id="A0A7D9E2X5"/>
<organism evidence="1 2">
    <name type="scientific">Paramuricea clavata</name>
    <name type="common">Red gorgonian</name>
    <name type="synonym">Violescent sea-whip</name>
    <dbReference type="NCBI Taxonomy" id="317549"/>
    <lineage>
        <taxon>Eukaryota</taxon>
        <taxon>Metazoa</taxon>
        <taxon>Cnidaria</taxon>
        <taxon>Anthozoa</taxon>
        <taxon>Octocorallia</taxon>
        <taxon>Malacalcyonacea</taxon>
        <taxon>Plexauridae</taxon>
        <taxon>Paramuricea</taxon>
    </lineage>
</organism>
<keyword evidence="2" id="KW-1185">Reference proteome</keyword>
<reference evidence="1" key="1">
    <citation type="submission" date="2020-04" db="EMBL/GenBank/DDBJ databases">
        <authorList>
            <person name="Alioto T."/>
            <person name="Alioto T."/>
            <person name="Gomez Garrido J."/>
        </authorList>
    </citation>
    <scope>NUCLEOTIDE SEQUENCE</scope>
    <source>
        <strain evidence="1">A484AB</strain>
    </source>
</reference>
<dbReference type="Proteomes" id="UP001152795">
    <property type="component" value="Unassembled WGS sequence"/>
</dbReference>
<evidence type="ECO:0000313" key="1">
    <source>
        <dbReference type="EMBL" id="CAB3997495.1"/>
    </source>
</evidence>
<dbReference type="EMBL" id="CACRXK020003114">
    <property type="protein sequence ID" value="CAB3997495.1"/>
    <property type="molecule type" value="Genomic_DNA"/>
</dbReference>
<dbReference type="PANTHER" id="PTHR36191:SF11">
    <property type="entry name" value="BRCT DOMAIN-CONTAINING PROTEIN"/>
    <property type="match status" value="1"/>
</dbReference>
<dbReference type="SUPFAM" id="SSF56219">
    <property type="entry name" value="DNase I-like"/>
    <property type="match status" value="1"/>
</dbReference>
<proteinExistence type="predicted"/>
<accession>A0A7D9E2X5</accession>
<protein>
    <submittedName>
        <fullName evidence="1">Transposon Ty3-G Gag-Pol poly</fullName>
    </submittedName>
</protein>
<name>A0A7D9E2X5_PARCT</name>